<feature type="non-terminal residue" evidence="18">
    <location>
        <position position="2546"/>
    </location>
</feature>
<keyword evidence="14" id="KW-0812">Transmembrane</keyword>
<dbReference type="GO" id="GO:0000155">
    <property type="term" value="F:phosphorelay sensor kinase activity"/>
    <property type="evidence" value="ECO:0007669"/>
    <property type="project" value="InterPro"/>
</dbReference>
<feature type="compositionally biased region" description="Low complexity" evidence="13">
    <location>
        <begin position="1574"/>
        <end position="1591"/>
    </location>
</feature>
<feature type="compositionally biased region" description="Basic and acidic residues" evidence="13">
    <location>
        <begin position="851"/>
        <end position="863"/>
    </location>
</feature>
<dbReference type="Pfam" id="PF14686">
    <property type="entry name" value="fn3_3"/>
    <property type="match status" value="1"/>
</dbReference>
<evidence type="ECO:0000256" key="7">
    <source>
        <dbReference type="ARBA" id="ARBA00022729"/>
    </source>
</evidence>
<evidence type="ECO:0000256" key="10">
    <source>
        <dbReference type="ARBA" id="ARBA00023326"/>
    </source>
</evidence>
<dbReference type="PANTHER" id="PTHR35340">
    <property type="entry name" value="PQQ ENZYME REPEAT PROTEIN-RELATED"/>
    <property type="match status" value="1"/>
</dbReference>
<dbReference type="InterPro" id="IPR001789">
    <property type="entry name" value="Sig_transdc_resp-reg_receiver"/>
</dbReference>
<dbReference type="SUPFAM" id="SSF55874">
    <property type="entry name" value="ATPase domain of HSP90 chaperone/DNA topoisomerase II/histidine kinase"/>
    <property type="match status" value="1"/>
</dbReference>
<evidence type="ECO:0000256" key="12">
    <source>
        <dbReference type="SAM" id="Coils"/>
    </source>
</evidence>
<accession>A0A9P8ES95</accession>
<dbReference type="CDD" id="cd10316">
    <property type="entry name" value="RGL4_M"/>
    <property type="match status" value="1"/>
</dbReference>
<dbReference type="Pfam" id="PF00072">
    <property type="entry name" value="Response_reg"/>
    <property type="match status" value="1"/>
</dbReference>
<keyword evidence="14" id="KW-1133">Transmembrane helix</keyword>
<dbReference type="InterPro" id="IPR013784">
    <property type="entry name" value="Carb-bd-like_fold"/>
</dbReference>
<evidence type="ECO:0000256" key="14">
    <source>
        <dbReference type="SAM" id="Phobius"/>
    </source>
</evidence>
<feature type="compositionally biased region" description="Polar residues" evidence="13">
    <location>
        <begin position="903"/>
        <end position="918"/>
    </location>
</feature>
<keyword evidence="14" id="KW-0472">Membrane</keyword>
<evidence type="ECO:0000256" key="6">
    <source>
        <dbReference type="ARBA" id="ARBA00022553"/>
    </source>
</evidence>
<feature type="compositionally biased region" description="Basic and acidic residues" evidence="13">
    <location>
        <begin position="2488"/>
        <end position="2498"/>
    </location>
</feature>
<keyword evidence="9" id="KW-0119">Carbohydrate metabolism</keyword>
<evidence type="ECO:0000313" key="18">
    <source>
        <dbReference type="EMBL" id="KAG9696852.1"/>
    </source>
</evidence>
<evidence type="ECO:0000256" key="13">
    <source>
        <dbReference type="SAM" id="MobiDB-lite"/>
    </source>
</evidence>
<evidence type="ECO:0000256" key="2">
    <source>
        <dbReference type="ARBA" id="ARBA00004613"/>
    </source>
</evidence>
<gene>
    <name evidence="18" type="ORF">KCU76_g3432</name>
</gene>
<dbReference type="Pfam" id="PF14269">
    <property type="entry name" value="Arylsulfotran_2"/>
    <property type="match status" value="1"/>
</dbReference>
<dbReference type="InterPro" id="IPR039535">
    <property type="entry name" value="ASST-like"/>
</dbReference>
<dbReference type="InterPro" id="IPR036097">
    <property type="entry name" value="HisK_dim/P_sf"/>
</dbReference>
<name>A0A9P8ES95_AURME</name>
<dbReference type="Pfam" id="PF14683">
    <property type="entry name" value="CBM-like"/>
    <property type="match status" value="1"/>
</dbReference>
<dbReference type="PANTHER" id="PTHR35340:SF8">
    <property type="entry name" value="ASST-DOMAIN-CONTAINING PROTEIN"/>
    <property type="match status" value="1"/>
</dbReference>
<dbReference type="Gene3D" id="2.60.40.1120">
    <property type="entry name" value="Carboxypeptidase-like, regulatory domain"/>
    <property type="match status" value="1"/>
</dbReference>
<dbReference type="Pfam" id="PF02518">
    <property type="entry name" value="HATPase_c"/>
    <property type="match status" value="1"/>
</dbReference>
<dbReference type="CDD" id="cd17546">
    <property type="entry name" value="REC_hyHK_CKI1_RcsC-like"/>
    <property type="match status" value="1"/>
</dbReference>
<dbReference type="SUPFAM" id="SSF49452">
    <property type="entry name" value="Starch-binding domain-like"/>
    <property type="match status" value="1"/>
</dbReference>
<dbReference type="InterPro" id="IPR011013">
    <property type="entry name" value="Gal_mutarotase_sf_dom"/>
</dbReference>
<dbReference type="EMBL" id="JAHFXF010000091">
    <property type="protein sequence ID" value="KAG9696852.1"/>
    <property type="molecule type" value="Genomic_DNA"/>
</dbReference>
<feature type="compositionally biased region" description="Polar residues" evidence="13">
    <location>
        <begin position="1604"/>
        <end position="1614"/>
    </location>
</feature>
<dbReference type="InterPro" id="IPR003594">
    <property type="entry name" value="HATPase_dom"/>
</dbReference>
<dbReference type="SUPFAM" id="SSF47384">
    <property type="entry name" value="Homodimeric domain of signal transducing histidine kinase"/>
    <property type="match status" value="1"/>
</dbReference>
<feature type="domain" description="Histidine kinase" evidence="16">
    <location>
        <begin position="1159"/>
        <end position="1430"/>
    </location>
</feature>
<keyword evidence="8 18" id="KW-0456">Lyase</keyword>
<dbReference type="InterPro" id="IPR003018">
    <property type="entry name" value="GAF"/>
</dbReference>
<dbReference type="Pfam" id="PF01590">
    <property type="entry name" value="GAF"/>
    <property type="match status" value="1"/>
</dbReference>
<feature type="domain" description="Response regulatory" evidence="17">
    <location>
        <begin position="1667"/>
        <end position="1811"/>
    </location>
</feature>
<dbReference type="InterPro" id="IPR014718">
    <property type="entry name" value="GH-type_carb-bd"/>
</dbReference>
<reference evidence="18" key="1">
    <citation type="journal article" date="2021" name="J Fungi (Basel)">
        <title>Virulence traits and population genomics of the black yeast Aureobasidium melanogenum.</title>
        <authorList>
            <person name="Cernosa A."/>
            <person name="Sun X."/>
            <person name="Gostincar C."/>
            <person name="Fang C."/>
            <person name="Gunde-Cimerman N."/>
            <person name="Song Z."/>
        </authorList>
    </citation>
    <scope>NUCLEOTIDE SEQUENCE</scope>
    <source>
        <strain evidence="18">EXF-9911</strain>
    </source>
</reference>
<dbReference type="PROSITE" id="PS50109">
    <property type="entry name" value="HIS_KIN"/>
    <property type="match status" value="1"/>
</dbReference>
<dbReference type="Gene3D" id="3.30.565.10">
    <property type="entry name" value="Histidine kinase-like ATPase, C-terminal domain"/>
    <property type="match status" value="1"/>
</dbReference>
<protein>
    <recommendedName>
        <fullName evidence="4">rhamnogalacturonan endolyase</fullName>
        <ecNumber evidence="4">4.2.2.23</ecNumber>
    </recommendedName>
</protein>
<dbReference type="InterPro" id="IPR029411">
    <property type="entry name" value="RG-lyase_III"/>
</dbReference>
<evidence type="ECO:0000259" key="17">
    <source>
        <dbReference type="PROSITE" id="PS50110"/>
    </source>
</evidence>
<evidence type="ECO:0000256" key="15">
    <source>
        <dbReference type="SAM" id="SignalP"/>
    </source>
</evidence>
<evidence type="ECO:0000256" key="8">
    <source>
        <dbReference type="ARBA" id="ARBA00023239"/>
    </source>
</evidence>
<feature type="region of interest" description="Disordered" evidence="13">
    <location>
        <begin position="462"/>
        <end position="488"/>
    </location>
</feature>
<feature type="region of interest" description="Disordered" evidence="13">
    <location>
        <begin position="2467"/>
        <end position="2502"/>
    </location>
</feature>
<comment type="similarity">
    <text evidence="3">Belongs to the polysaccharide lyase 4 family.</text>
</comment>
<keyword evidence="10" id="KW-0624">Polysaccharide degradation</keyword>
<proteinExistence type="inferred from homology"/>
<keyword evidence="12" id="KW-0175">Coiled coil</keyword>
<dbReference type="InterPro" id="IPR011006">
    <property type="entry name" value="CheY-like_superfamily"/>
</dbReference>
<evidence type="ECO:0000256" key="11">
    <source>
        <dbReference type="PROSITE-ProRule" id="PRU00169"/>
    </source>
</evidence>
<dbReference type="SUPFAM" id="SSF49785">
    <property type="entry name" value="Galactose-binding domain-like"/>
    <property type="match status" value="1"/>
</dbReference>
<dbReference type="SMART" id="SM00448">
    <property type="entry name" value="REC"/>
    <property type="match status" value="1"/>
</dbReference>
<dbReference type="GO" id="GO:0030246">
    <property type="term" value="F:carbohydrate binding"/>
    <property type="evidence" value="ECO:0007669"/>
    <property type="project" value="InterPro"/>
</dbReference>
<dbReference type="GO" id="GO:0102210">
    <property type="term" value="F:rhamnogalacturonan endolyase activity"/>
    <property type="evidence" value="ECO:0007669"/>
    <property type="project" value="UniProtKB-EC"/>
</dbReference>
<dbReference type="InterPro" id="IPR036890">
    <property type="entry name" value="HATPase_C_sf"/>
</dbReference>
<dbReference type="Pfam" id="PF00512">
    <property type="entry name" value="HisKA"/>
    <property type="match status" value="1"/>
</dbReference>
<keyword evidence="7 15" id="KW-0732">Signal</keyword>
<dbReference type="InterPro" id="IPR053143">
    <property type="entry name" value="Arylsulfate_ST"/>
</dbReference>
<feature type="chain" id="PRO_5040255480" description="rhamnogalacturonan endolyase" evidence="15">
    <location>
        <begin position="25"/>
        <end position="2546"/>
    </location>
</feature>
<evidence type="ECO:0000256" key="1">
    <source>
        <dbReference type="ARBA" id="ARBA00001324"/>
    </source>
</evidence>
<dbReference type="InterPro" id="IPR004358">
    <property type="entry name" value="Sig_transdc_His_kin-like_C"/>
</dbReference>
<comment type="subcellular location">
    <subcellularLocation>
        <location evidence="2">Secreted</location>
    </subcellularLocation>
</comment>
<dbReference type="FunFam" id="1.10.287.130:FF:000023">
    <property type="entry name" value="Sensor histidine kinase/response regulator, putative"/>
    <property type="match status" value="1"/>
</dbReference>
<evidence type="ECO:0000259" key="16">
    <source>
        <dbReference type="PROSITE" id="PS50109"/>
    </source>
</evidence>
<dbReference type="Gene3D" id="2.70.98.10">
    <property type="match status" value="1"/>
</dbReference>
<feature type="compositionally biased region" description="Basic and acidic residues" evidence="13">
    <location>
        <begin position="471"/>
        <end position="482"/>
    </location>
</feature>
<evidence type="ECO:0000256" key="5">
    <source>
        <dbReference type="ARBA" id="ARBA00022525"/>
    </source>
</evidence>
<feature type="region of interest" description="Disordered" evidence="13">
    <location>
        <begin position="842"/>
        <end position="935"/>
    </location>
</feature>
<dbReference type="SMART" id="SM00388">
    <property type="entry name" value="HisKA"/>
    <property type="match status" value="1"/>
</dbReference>
<dbReference type="SUPFAM" id="SSF55781">
    <property type="entry name" value="GAF domain-like"/>
    <property type="match status" value="1"/>
</dbReference>
<evidence type="ECO:0000256" key="4">
    <source>
        <dbReference type="ARBA" id="ARBA00012437"/>
    </source>
</evidence>
<dbReference type="GO" id="GO:0000272">
    <property type="term" value="P:polysaccharide catabolic process"/>
    <property type="evidence" value="ECO:0007669"/>
    <property type="project" value="UniProtKB-KW"/>
</dbReference>
<dbReference type="SUPFAM" id="SSF74650">
    <property type="entry name" value="Galactose mutarotase-like"/>
    <property type="match status" value="1"/>
</dbReference>
<evidence type="ECO:0000313" key="19">
    <source>
        <dbReference type="Proteomes" id="UP000779574"/>
    </source>
</evidence>
<dbReference type="EC" id="4.2.2.23" evidence="4"/>
<dbReference type="Gene3D" id="2.60.120.260">
    <property type="entry name" value="Galactose-binding domain-like"/>
    <property type="match status" value="1"/>
</dbReference>
<sequence>MKEGWRMRNFLLSCLLLLITPIQAFMNATENAKALVITNDRLYASVNKSTGIMDVLSLDGQNLLGTKEYNEVTPGGNAAGQNGIGPYLDCYCVPSGSYTPGEYATFKLFSGNDSTGVLYGGIVMSEVYPLTGQVLEQYWFLRETETGLHTFSRLAYHNETKPFLRNLQEFRTLFRPTTPLWTHLSTNDKINVPLPSSDTLKYSRTVQDATWYIGNYTDAPYVEQFADYFTKYTFSDEWRDHKVHGIYSDGSNSKDGSTFGAWLVMNTVDTYFGGPTHSDLTVDGIVYNYISSNHHGNNVPNITTGFDRTFGPQYFHFNKGSNAATLAELRAEAEQFANPTWNAAFYDSIAHLVPNYVPSTQRSTWRGRINLPKGAKRPIAVLAQNGVDFQDNVLDTKAYQYWGDIDGKGNVEVPMIKPGTYRLTVYADGIFGQYIQDDIVVAVGKVTTTKAEWREESAGKELWRIGTPDRSSGEYRHGDQPDPNKPLHPPEYRIYWANWDFPTDYPDGVTFEVGRSDEGKDFNYVHWSVFGGYANSIRPEPYYDNVNNWTVLFDVQKSEIKKAKDATLTIQLAGAKTAAGNTDNWNATQPWNNLPLTVVMNGNELEPWDIPWNQSSSCATRSAVICYALAHKYEFDANLLREGQNKMILSLPFNATDFESAVLPRSTYVQYVLAEATKTLSLEKNTVDDDKDNLWVGATAFERRATPCEYAAGLLVAPDALVAEDKGDVIVFPDLSEHVLFKDHVLVTEVPHGRFYAGVPIISPSGYNIGVFCVLDDKPRADGLSATEIEFMKDMAVTIMNHLAMVRATAELNRSQNMVQGLGQFVDGKSSIKDWWKGLNQAESNRPRSRVGTERDGRSETRSLRFSSRHLRASPTQTHSPDVSPAPGDALGRQDGAPDAPTISPSSTPLPETQQPSEEASVANRLQEDSISPDIKSTFQRAAEIIRESVDVDGAIFLDASIGSFAGLVDGTQPQQDSITQSSADMSSYSIRTGESTHLNDEKHCIVLGTSMATAAKRRSSQLAPVMPLSVSERFLQKLLSKYPRGKIWSYDDEDNSESFVDSPRTADFVNRRGERWRERRLLRTLFPGVRSLALVGMWDPHRSRWFAGSILWTCNPTRILSTDSELNYMTAFGQSVMSEIARIDVKMADRAKATFISSISHELRTPLHGIMGSTECLQGTPLDTFQSSLINTIETCGKTLLDTFDNLLSYAKINNLSNSNYRRPSVSSTRNELHRNGADAAQSSVDLSILAEEVVDTAFAGHEFVRVTPLKTGMTTHGVVPAHLTTAHPAKGLEAITVLLEYDTTSNWVFTTQAGGWIRIILNLVGNSLKYTQRGSVTVRLESKSVPNPLSEDDVEVILTVTDTGKGMSEDFLSQSVFSPFVQEDPLSPGTGLGLSIVKQIVTGMGGNISVESKKGEGTKFSVSVCMMRADSPPESDKSSALGDVVGKLRSKRLNLIVPEDEHDEVHFAHLCSKWFGVPVRCTPEPEEADIYIVLKKHTNALVKQLAFKPASTNPIGAKPVIVLCKDLASANALQSSKSMAAISSHMEYMAQPLAPNKIAKTLIQCLERPHGSTPDSPASPSLPLSRATSISSLRPRDRRAGSNISQNSTNSNPEVVLYTPMEEKTQEMLMAKVRQSVEANRQVDALEAQKQALMPSVTSPVPDVSVLLVDDNSINLNLLATFMKKQRHAYDTATNGLEALQAYQAHSDPLRLPQDSENSHLLQKQPQLTAQSFDFVLMDVNMPEMDGLESTRRIRAFERAKGLRPAVIVALTGMASASVQQEAFASGVDLFLTKPSKLHIHCKLTETFTMPLDIDHEELTTLTEDVFSALDDVLDTTGPGVARLALTSMSMLRFIETTIINMTAAELSAMEELRRLQRSEVQAAKTREECTNKTIDSAVQTLVVDVAKAVCKFKHGVGELVRKLEKREEKGEELDEKLRILRETQEHTPITAAVTVIPSTDRETHVRFQTLPQFRPPLLNVTVNDPERLCPGYLFVAPYSQLEAKQITDPSEAYITGPMIYDHTGQLIWIGSIMFPGRDAYDFRTVMYKGETMLSFIISTNEFYPEHPGGMAVLINSQFELVNMTLPLFDTAEFNIHEYKIIDNGSSVLTLYTKPVLVNETWILDDGIAEIDLNTGATLFRWSSLEHVPLNASNFHLPKADTTSEKRGWDWFHANSIDKNADGDYLLSSRHASSIYKISGADGSIMWTLSGKSPDIDHSNGLNFSWQHHARFRHEDQSTTTISFFDNAGVGINEESKTTGNWSRAVVVELNTSVKPMTTRVLHSYDRPDHEISIARGSMQTLPNHNVFVGWATRGLISELTQDGSPVMQAEFQDGKMSTYRSYKFNFTGRPHSPPITKSIVHGPTPETANTFHYFSWNGATDVRSWNLYGASRNSSDSFSLLANVFKTDFETMYMTKGYTAFVYVEAVSIDGHVMGRSIPTTSEIPRSWMGTFCTADGVCKTNEGESLNQELGKDETGATEPIDEETNHPKTKIEHQPGTTSLHRVYEDKPLLLGVGLLAMFIFAYLFIRLFRRRNTARYKHVG</sequence>
<reference evidence="18" key="2">
    <citation type="submission" date="2021-08" db="EMBL/GenBank/DDBJ databases">
        <authorList>
            <person name="Gostincar C."/>
            <person name="Sun X."/>
            <person name="Song Z."/>
            <person name="Gunde-Cimerman N."/>
        </authorList>
    </citation>
    <scope>NUCLEOTIDE SEQUENCE</scope>
    <source>
        <strain evidence="18">EXF-9911</strain>
    </source>
</reference>
<feature type="region of interest" description="Disordered" evidence="13">
    <location>
        <begin position="1570"/>
        <end position="1614"/>
    </location>
</feature>
<feature type="signal peptide" evidence="15">
    <location>
        <begin position="1"/>
        <end position="24"/>
    </location>
</feature>
<dbReference type="CDD" id="cd00082">
    <property type="entry name" value="HisKA"/>
    <property type="match status" value="1"/>
</dbReference>
<dbReference type="SUPFAM" id="SSF52172">
    <property type="entry name" value="CheY-like"/>
    <property type="match status" value="1"/>
</dbReference>
<dbReference type="InterPro" id="IPR029413">
    <property type="entry name" value="RG-lyase_II"/>
</dbReference>
<evidence type="ECO:0000256" key="9">
    <source>
        <dbReference type="ARBA" id="ARBA00023277"/>
    </source>
</evidence>
<dbReference type="CDD" id="cd10320">
    <property type="entry name" value="RGL4_N"/>
    <property type="match status" value="1"/>
</dbReference>
<dbReference type="GO" id="GO:0005576">
    <property type="term" value="C:extracellular region"/>
    <property type="evidence" value="ECO:0007669"/>
    <property type="project" value="UniProtKB-SubCell"/>
</dbReference>
<organism evidence="18 19">
    <name type="scientific">Aureobasidium melanogenum</name>
    <name type="common">Aureobasidium pullulans var. melanogenum</name>
    <dbReference type="NCBI Taxonomy" id="46634"/>
    <lineage>
        <taxon>Eukaryota</taxon>
        <taxon>Fungi</taxon>
        <taxon>Dikarya</taxon>
        <taxon>Ascomycota</taxon>
        <taxon>Pezizomycotina</taxon>
        <taxon>Dothideomycetes</taxon>
        <taxon>Dothideomycetidae</taxon>
        <taxon>Dothideales</taxon>
        <taxon>Saccotheciaceae</taxon>
        <taxon>Aureobasidium</taxon>
    </lineage>
</organism>
<feature type="coiled-coil region" evidence="12">
    <location>
        <begin position="1919"/>
        <end position="1946"/>
    </location>
</feature>
<dbReference type="Proteomes" id="UP000779574">
    <property type="component" value="Unassembled WGS sequence"/>
</dbReference>
<comment type="catalytic activity">
    <reaction evidence="1">
        <text>Endotype eliminative cleavage of L-alpha-rhamnopyranosyl-(1-&gt;4)-alpha-D-galactopyranosyluronic acid bonds of rhamnogalacturonan I domains in ramified hairy regions of pectin leaving L-rhamnopyranose at the reducing end and 4-deoxy-4,5-unsaturated D-galactopyranosyluronic acid at the non-reducing end.</text>
        <dbReference type="EC" id="4.2.2.23"/>
    </reaction>
</comment>
<dbReference type="SMART" id="SM00387">
    <property type="entry name" value="HATPase_c"/>
    <property type="match status" value="1"/>
</dbReference>
<dbReference type="PROSITE" id="PS50110">
    <property type="entry name" value="RESPONSE_REGULATORY"/>
    <property type="match status" value="1"/>
</dbReference>
<comment type="caution">
    <text evidence="18">The sequence shown here is derived from an EMBL/GenBank/DDBJ whole genome shotgun (WGS) entry which is preliminary data.</text>
</comment>
<dbReference type="InterPro" id="IPR005467">
    <property type="entry name" value="His_kinase_dom"/>
</dbReference>
<dbReference type="InterPro" id="IPR008979">
    <property type="entry name" value="Galactose-bd-like_sf"/>
</dbReference>
<dbReference type="Gene3D" id="3.40.50.2300">
    <property type="match status" value="1"/>
</dbReference>
<feature type="transmembrane region" description="Helical" evidence="14">
    <location>
        <begin position="2514"/>
        <end position="2534"/>
    </location>
</feature>
<dbReference type="PRINTS" id="PR00344">
    <property type="entry name" value="BCTRLSENSOR"/>
</dbReference>
<feature type="modified residue" description="4-aspartylphosphate" evidence="11">
    <location>
        <position position="1741"/>
    </location>
</feature>
<dbReference type="InterPro" id="IPR003661">
    <property type="entry name" value="HisK_dim/P_dom"/>
</dbReference>
<evidence type="ECO:0000256" key="3">
    <source>
        <dbReference type="ARBA" id="ARBA00010418"/>
    </source>
</evidence>
<dbReference type="Gene3D" id="1.10.287.130">
    <property type="match status" value="1"/>
</dbReference>
<keyword evidence="6 11" id="KW-0597">Phosphoprotein</keyword>
<keyword evidence="5" id="KW-0964">Secreted</keyword>